<evidence type="ECO:0000313" key="1">
    <source>
        <dbReference type="EMBL" id="KAE9043082.1"/>
    </source>
</evidence>
<reference evidence="3 4" key="1">
    <citation type="submission" date="2018-09" db="EMBL/GenBank/DDBJ databases">
        <title>Genomic investigation of the strawberry pathogen Phytophthora fragariae indicates pathogenicity is determined by transcriptional variation in three key races.</title>
        <authorList>
            <person name="Adams T.M."/>
            <person name="Armitage A.D."/>
            <person name="Sobczyk M.K."/>
            <person name="Bates H.J."/>
            <person name="Dunwell J.M."/>
            <person name="Nellist C.F."/>
            <person name="Harrison R.J."/>
        </authorList>
    </citation>
    <scope>NUCLEOTIDE SEQUENCE [LARGE SCALE GENOMIC DNA]</scope>
    <source>
        <strain evidence="2 3">SCRP249</strain>
        <strain evidence="1 4">SCRP324</strain>
    </source>
</reference>
<organism evidence="2 3">
    <name type="scientific">Phytophthora rubi</name>
    <dbReference type="NCBI Taxonomy" id="129364"/>
    <lineage>
        <taxon>Eukaryota</taxon>
        <taxon>Sar</taxon>
        <taxon>Stramenopiles</taxon>
        <taxon>Oomycota</taxon>
        <taxon>Peronosporomycetes</taxon>
        <taxon>Peronosporales</taxon>
        <taxon>Peronosporaceae</taxon>
        <taxon>Phytophthora</taxon>
    </lineage>
</organism>
<evidence type="ECO:0000313" key="4">
    <source>
        <dbReference type="Proteomes" id="UP000435112"/>
    </source>
</evidence>
<protein>
    <submittedName>
        <fullName evidence="2">Uncharacterized protein</fullName>
    </submittedName>
</protein>
<dbReference type="EMBL" id="QXFV01000108">
    <property type="protein sequence ID" value="KAE9049804.1"/>
    <property type="molecule type" value="Genomic_DNA"/>
</dbReference>
<gene>
    <name evidence="2" type="ORF">PR001_g2990</name>
    <name evidence="1" type="ORF">PR002_g3540</name>
</gene>
<dbReference type="AlphaFoldDB" id="A0A6A3P3H2"/>
<name>A0A6A3P3H2_9STRA</name>
<evidence type="ECO:0000313" key="3">
    <source>
        <dbReference type="Proteomes" id="UP000429607"/>
    </source>
</evidence>
<dbReference type="OrthoDB" id="73008at2759"/>
<accession>A0A6A3P3H2</accession>
<evidence type="ECO:0000313" key="2">
    <source>
        <dbReference type="EMBL" id="KAE9049804.1"/>
    </source>
</evidence>
<dbReference type="Proteomes" id="UP000435112">
    <property type="component" value="Unassembled WGS sequence"/>
</dbReference>
<comment type="caution">
    <text evidence="2">The sequence shown here is derived from an EMBL/GenBank/DDBJ whole genome shotgun (WGS) entry which is preliminary data.</text>
</comment>
<dbReference type="EMBL" id="QXFU01000131">
    <property type="protein sequence ID" value="KAE9043082.1"/>
    <property type="molecule type" value="Genomic_DNA"/>
</dbReference>
<sequence>MVRGRKQVIHVKDVDKAKKALDAIWNDPPANAPSLDQDGDASWGPVVLCEATTWKDFERWLNVNVLQAANGHPFPNVIVEVAYKNENLAGLRAKLVRWMAQSSVQVAIGIKIFAGGATPLRRVAILHQRGQPVQEVEFGLDGPRAPPLTISFPVAAVYVGVALPAALAGLNNPQITIDLIALRALIEAKIQLDDADRAAAAQVAAH</sequence>
<proteinExistence type="predicted"/>
<dbReference type="Proteomes" id="UP000429607">
    <property type="component" value="Unassembled WGS sequence"/>
</dbReference>